<comment type="caution">
    <text evidence="1">The sequence shown here is derived from an EMBL/GenBank/DDBJ whole genome shotgun (WGS) entry which is preliminary data.</text>
</comment>
<name>X7ZGL2_MYCXE</name>
<proteinExistence type="predicted"/>
<accession>X7ZGL2</accession>
<dbReference type="AlphaFoldDB" id="X7ZGL2"/>
<reference evidence="1" key="1">
    <citation type="submission" date="2014-01" db="EMBL/GenBank/DDBJ databases">
        <authorList>
            <person name="Brown-Elliot B."/>
            <person name="Wallace R."/>
            <person name="Lenaerts A."/>
            <person name="Ordway D."/>
            <person name="DeGroote M.A."/>
            <person name="Parker T."/>
            <person name="Sizemore C."/>
            <person name="Tallon L.J."/>
            <person name="Sadzewicz L.K."/>
            <person name="Sengamalay N."/>
            <person name="Fraser C.M."/>
            <person name="Hine E."/>
            <person name="Shefchek K.A."/>
            <person name="Das S.P."/>
            <person name="Tettelin H."/>
        </authorList>
    </citation>
    <scope>NUCLEOTIDE SEQUENCE [LARGE SCALE GENOMIC DNA]</scope>
    <source>
        <strain evidence="1">4042</strain>
    </source>
</reference>
<sequence length="53" mass="5552">MSIDVPTGTPRTSAISDRRCGLGDYALIAEQVMAPLGPVLWPPPISVPAIAYS</sequence>
<dbReference type="EMBL" id="JAOB01000075">
    <property type="protein sequence ID" value="EUA18524.1"/>
    <property type="molecule type" value="Genomic_DNA"/>
</dbReference>
<feature type="non-terminal residue" evidence="1">
    <location>
        <position position="53"/>
    </location>
</feature>
<protein>
    <submittedName>
        <fullName evidence="1">Uncharacterized protein</fullName>
    </submittedName>
</protein>
<evidence type="ECO:0000313" key="1">
    <source>
        <dbReference type="EMBL" id="EUA18524.1"/>
    </source>
</evidence>
<gene>
    <name evidence="1" type="ORF">I553_3684</name>
</gene>
<organism evidence="1">
    <name type="scientific">Mycobacterium xenopi 4042</name>
    <dbReference type="NCBI Taxonomy" id="1299334"/>
    <lineage>
        <taxon>Bacteria</taxon>
        <taxon>Bacillati</taxon>
        <taxon>Actinomycetota</taxon>
        <taxon>Actinomycetes</taxon>
        <taxon>Mycobacteriales</taxon>
        <taxon>Mycobacteriaceae</taxon>
        <taxon>Mycobacterium</taxon>
    </lineage>
</organism>